<reference evidence="1 2" key="1">
    <citation type="submission" date="2023-11" db="EMBL/GenBank/DDBJ databases">
        <title>Halocaridina rubra genome assembly.</title>
        <authorList>
            <person name="Smith C."/>
        </authorList>
    </citation>
    <scope>NUCLEOTIDE SEQUENCE [LARGE SCALE GENOMIC DNA]</scope>
    <source>
        <strain evidence="1">EP-1</strain>
        <tissue evidence="1">Whole</tissue>
    </source>
</reference>
<organism evidence="1 2">
    <name type="scientific">Halocaridina rubra</name>
    <name type="common">Hawaiian red shrimp</name>
    <dbReference type="NCBI Taxonomy" id="373956"/>
    <lineage>
        <taxon>Eukaryota</taxon>
        <taxon>Metazoa</taxon>
        <taxon>Ecdysozoa</taxon>
        <taxon>Arthropoda</taxon>
        <taxon>Crustacea</taxon>
        <taxon>Multicrustacea</taxon>
        <taxon>Malacostraca</taxon>
        <taxon>Eumalacostraca</taxon>
        <taxon>Eucarida</taxon>
        <taxon>Decapoda</taxon>
        <taxon>Pleocyemata</taxon>
        <taxon>Caridea</taxon>
        <taxon>Atyoidea</taxon>
        <taxon>Atyidae</taxon>
        <taxon>Halocaridina</taxon>
    </lineage>
</organism>
<protein>
    <submittedName>
        <fullName evidence="1">Uncharacterized protein</fullName>
    </submittedName>
</protein>
<keyword evidence="2" id="KW-1185">Reference proteome</keyword>
<proteinExistence type="predicted"/>
<name>A0AAN9AFS6_HALRR</name>
<comment type="caution">
    <text evidence="1">The sequence shown here is derived from an EMBL/GenBank/DDBJ whole genome shotgun (WGS) entry which is preliminary data.</text>
</comment>
<dbReference type="EMBL" id="JAXCGZ010002049">
    <property type="protein sequence ID" value="KAK7084562.1"/>
    <property type="molecule type" value="Genomic_DNA"/>
</dbReference>
<evidence type="ECO:0000313" key="2">
    <source>
        <dbReference type="Proteomes" id="UP001381693"/>
    </source>
</evidence>
<dbReference type="AlphaFoldDB" id="A0AAN9AFS6"/>
<gene>
    <name evidence="1" type="ORF">SK128_022712</name>
</gene>
<accession>A0AAN9AFS6</accession>
<evidence type="ECO:0000313" key="1">
    <source>
        <dbReference type="EMBL" id="KAK7084562.1"/>
    </source>
</evidence>
<dbReference type="Proteomes" id="UP001381693">
    <property type="component" value="Unassembled WGS sequence"/>
</dbReference>
<sequence>MCRQLPHRRPVCTTDPKAEDIKEEEANQISFSQVQQFDLRLTICCLNFITKVTAREVTVVD</sequence>